<keyword evidence="3" id="KW-1185">Reference proteome</keyword>
<evidence type="ECO:0000256" key="1">
    <source>
        <dbReference type="SAM" id="MobiDB-lite"/>
    </source>
</evidence>
<proteinExistence type="predicted"/>
<organism evidence="2 3">
    <name type="scientific">Euroglyphus maynei</name>
    <name type="common">Mayne's house dust mite</name>
    <dbReference type="NCBI Taxonomy" id="6958"/>
    <lineage>
        <taxon>Eukaryota</taxon>
        <taxon>Metazoa</taxon>
        <taxon>Ecdysozoa</taxon>
        <taxon>Arthropoda</taxon>
        <taxon>Chelicerata</taxon>
        <taxon>Arachnida</taxon>
        <taxon>Acari</taxon>
        <taxon>Acariformes</taxon>
        <taxon>Sarcoptiformes</taxon>
        <taxon>Astigmata</taxon>
        <taxon>Psoroptidia</taxon>
        <taxon>Analgoidea</taxon>
        <taxon>Pyroglyphidae</taxon>
        <taxon>Pyroglyphinae</taxon>
        <taxon>Euroglyphus</taxon>
    </lineage>
</organism>
<evidence type="ECO:0000313" key="3">
    <source>
        <dbReference type="Proteomes" id="UP000194236"/>
    </source>
</evidence>
<dbReference type="AlphaFoldDB" id="A0A1Y3BGX8"/>
<dbReference type="EMBL" id="MUJZ01023807">
    <property type="protein sequence ID" value="OTF79294.1"/>
    <property type="molecule type" value="Genomic_DNA"/>
</dbReference>
<protein>
    <submittedName>
        <fullName evidence="2">Uncharacterized protein</fullName>
    </submittedName>
</protein>
<dbReference type="Proteomes" id="UP000194236">
    <property type="component" value="Unassembled WGS sequence"/>
</dbReference>
<feature type="non-terminal residue" evidence="2">
    <location>
        <position position="68"/>
    </location>
</feature>
<reference evidence="2 3" key="1">
    <citation type="submission" date="2017-03" db="EMBL/GenBank/DDBJ databases">
        <title>Genome Survey of Euroglyphus maynei.</title>
        <authorList>
            <person name="Arlian L.G."/>
            <person name="Morgan M.S."/>
            <person name="Rider S.D."/>
        </authorList>
    </citation>
    <scope>NUCLEOTIDE SEQUENCE [LARGE SCALE GENOMIC DNA]</scope>
    <source>
        <strain evidence="2">Arlian Lab</strain>
        <tissue evidence="2">Whole body</tissue>
    </source>
</reference>
<gene>
    <name evidence="2" type="ORF">BLA29_015333</name>
</gene>
<name>A0A1Y3BGX8_EURMA</name>
<accession>A0A1Y3BGX8</accession>
<evidence type="ECO:0000313" key="2">
    <source>
        <dbReference type="EMBL" id="OTF79294.1"/>
    </source>
</evidence>
<feature type="region of interest" description="Disordered" evidence="1">
    <location>
        <begin position="1"/>
        <end position="22"/>
    </location>
</feature>
<sequence>MAGTHNGRLVRRNSNDAIQTNTNRYNLRNGLSNARTSWLPAVADLSSLGSSIKQSILPSKSNPVYLTT</sequence>
<comment type="caution">
    <text evidence="2">The sequence shown here is derived from an EMBL/GenBank/DDBJ whole genome shotgun (WGS) entry which is preliminary data.</text>
</comment>